<feature type="non-terminal residue" evidence="1">
    <location>
        <position position="1"/>
    </location>
</feature>
<accession>A0ACB7ZSM1</accession>
<evidence type="ECO:0000313" key="1">
    <source>
        <dbReference type="EMBL" id="KAH7904146.1"/>
    </source>
</evidence>
<evidence type="ECO:0000313" key="2">
    <source>
        <dbReference type="Proteomes" id="UP000790377"/>
    </source>
</evidence>
<proteinExistence type="predicted"/>
<gene>
    <name evidence="1" type="ORF">BJ138DRAFT_1167070</name>
</gene>
<comment type="caution">
    <text evidence="1">The sequence shown here is derived from an EMBL/GenBank/DDBJ whole genome shotgun (WGS) entry which is preliminary data.</text>
</comment>
<protein>
    <submittedName>
        <fullName evidence="1">Uncharacterized protein</fullName>
    </submittedName>
</protein>
<name>A0ACB7ZSM1_9AGAM</name>
<dbReference type="EMBL" id="MU268591">
    <property type="protein sequence ID" value="KAH7904146.1"/>
    <property type="molecule type" value="Genomic_DNA"/>
</dbReference>
<dbReference type="Proteomes" id="UP000790377">
    <property type="component" value="Unassembled WGS sequence"/>
</dbReference>
<sequence>ASSSSSAPPPPPSSSSSSAPASTTTSSSSGGTKKWGLGWPNGDSDNLATWATLPKVGYLYTWSPSIPSGLDQYGIEGIPMCWGWNQVDEFQKTVVAGYAKYALGPNEPNEPTQSNMSPQSGAQLWQQYLQPLKQQGYTLISPACTNDQAGLDWMAGFFQACTGCTVDAIAFHFYSTNASAFITYATTLYDTYKLPVWVTEFADQNYSGEGGQASMDEIWAFQATVTSFIDNTWWMQGAFPFGTMGDLQGVNELNALFTSDSDPTSLAYNYFG</sequence>
<keyword evidence="2" id="KW-1185">Reference proteome</keyword>
<reference evidence="1" key="1">
    <citation type="journal article" date="2021" name="New Phytol.">
        <title>Evolutionary innovations through gain and loss of genes in the ectomycorrhizal Boletales.</title>
        <authorList>
            <person name="Wu G."/>
            <person name="Miyauchi S."/>
            <person name="Morin E."/>
            <person name="Kuo A."/>
            <person name="Drula E."/>
            <person name="Varga T."/>
            <person name="Kohler A."/>
            <person name="Feng B."/>
            <person name="Cao Y."/>
            <person name="Lipzen A."/>
            <person name="Daum C."/>
            <person name="Hundley H."/>
            <person name="Pangilinan J."/>
            <person name="Johnson J."/>
            <person name="Barry K."/>
            <person name="LaButti K."/>
            <person name="Ng V."/>
            <person name="Ahrendt S."/>
            <person name="Min B."/>
            <person name="Choi I.G."/>
            <person name="Park H."/>
            <person name="Plett J.M."/>
            <person name="Magnuson J."/>
            <person name="Spatafora J.W."/>
            <person name="Nagy L.G."/>
            <person name="Henrissat B."/>
            <person name="Grigoriev I.V."/>
            <person name="Yang Z.L."/>
            <person name="Xu J."/>
            <person name="Martin F.M."/>
        </authorList>
    </citation>
    <scope>NUCLEOTIDE SEQUENCE</scope>
    <source>
        <strain evidence="1">ATCC 28755</strain>
    </source>
</reference>
<organism evidence="1 2">
    <name type="scientific">Hygrophoropsis aurantiaca</name>
    <dbReference type="NCBI Taxonomy" id="72124"/>
    <lineage>
        <taxon>Eukaryota</taxon>
        <taxon>Fungi</taxon>
        <taxon>Dikarya</taxon>
        <taxon>Basidiomycota</taxon>
        <taxon>Agaricomycotina</taxon>
        <taxon>Agaricomycetes</taxon>
        <taxon>Agaricomycetidae</taxon>
        <taxon>Boletales</taxon>
        <taxon>Coniophorineae</taxon>
        <taxon>Hygrophoropsidaceae</taxon>
        <taxon>Hygrophoropsis</taxon>
    </lineage>
</organism>